<evidence type="ECO:0000313" key="11">
    <source>
        <dbReference type="EMBL" id="BBM83680.1"/>
    </source>
</evidence>
<proteinExistence type="predicted"/>
<evidence type="ECO:0000256" key="7">
    <source>
        <dbReference type="ARBA" id="ARBA00022679"/>
    </source>
</evidence>
<dbReference type="NCBIfam" id="TIGR00215">
    <property type="entry name" value="lpxB"/>
    <property type="match status" value="1"/>
</dbReference>
<keyword evidence="7" id="KW-0808">Transferase</keyword>
<dbReference type="OrthoDB" id="9801642at2"/>
<evidence type="ECO:0000256" key="8">
    <source>
        <dbReference type="ARBA" id="ARBA00023098"/>
    </source>
</evidence>
<dbReference type="PANTHER" id="PTHR30372:SF4">
    <property type="entry name" value="LIPID-A-DISACCHARIDE SYNTHASE, MITOCHONDRIAL-RELATED"/>
    <property type="match status" value="1"/>
</dbReference>
<dbReference type="AlphaFoldDB" id="A0A5S9ILD8"/>
<dbReference type="InterPro" id="IPR003835">
    <property type="entry name" value="Glyco_trans_19"/>
</dbReference>
<protein>
    <recommendedName>
        <fullName evidence="3 10">Lipid-A-disaccharide synthase</fullName>
        <ecNumber evidence="2 10">2.4.1.182</ecNumber>
    </recommendedName>
</protein>
<dbReference type="GO" id="GO:0008915">
    <property type="term" value="F:lipid-A-disaccharide synthase activity"/>
    <property type="evidence" value="ECO:0007669"/>
    <property type="project" value="UniProtKB-UniRule"/>
</dbReference>
<evidence type="ECO:0000256" key="9">
    <source>
        <dbReference type="ARBA" id="ARBA00048975"/>
    </source>
</evidence>
<dbReference type="GO" id="GO:0005543">
    <property type="term" value="F:phospholipid binding"/>
    <property type="evidence" value="ECO:0007669"/>
    <property type="project" value="TreeGrafter"/>
</dbReference>
<reference evidence="11 12" key="1">
    <citation type="submission" date="2019-08" db="EMBL/GenBank/DDBJ databases">
        <title>Complete genome sequence of Candidatus Uab amorphum.</title>
        <authorList>
            <person name="Shiratori T."/>
            <person name="Suzuki S."/>
            <person name="Kakizawa Y."/>
            <person name="Ishida K."/>
        </authorList>
    </citation>
    <scope>NUCLEOTIDE SEQUENCE [LARGE SCALE GENOMIC DNA]</scope>
    <source>
        <strain evidence="11 12">SRT547</strain>
    </source>
</reference>
<dbReference type="Proteomes" id="UP000326354">
    <property type="component" value="Chromosome"/>
</dbReference>
<evidence type="ECO:0000256" key="6">
    <source>
        <dbReference type="ARBA" id="ARBA00022676"/>
    </source>
</evidence>
<keyword evidence="8" id="KW-0443">Lipid metabolism</keyword>
<comment type="catalytic activity">
    <reaction evidence="9">
        <text>a lipid X + a UDP-2-N,3-O-bis[(3R)-3-hydroxyacyl]-alpha-D-glucosamine = a lipid A disaccharide + UDP + H(+)</text>
        <dbReference type="Rhea" id="RHEA:67828"/>
        <dbReference type="ChEBI" id="CHEBI:15378"/>
        <dbReference type="ChEBI" id="CHEBI:58223"/>
        <dbReference type="ChEBI" id="CHEBI:137748"/>
        <dbReference type="ChEBI" id="CHEBI:176338"/>
        <dbReference type="ChEBI" id="CHEBI:176343"/>
        <dbReference type="EC" id="2.4.1.182"/>
    </reaction>
</comment>
<accession>A0A5S9ILD8</accession>
<organism evidence="11 12">
    <name type="scientific">Uabimicrobium amorphum</name>
    <dbReference type="NCBI Taxonomy" id="2596890"/>
    <lineage>
        <taxon>Bacteria</taxon>
        <taxon>Pseudomonadati</taxon>
        <taxon>Planctomycetota</taxon>
        <taxon>Candidatus Uabimicrobiia</taxon>
        <taxon>Candidatus Uabimicrobiales</taxon>
        <taxon>Candidatus Uabimicrobiaceae</taxon>
        <taxon>Candidatus Uabimicrobium</taxon>
    </lineage>
</organism>
<evidence type="ECO:0000256" key="2">
    <source>
        <dbReference type="ARBA" id="ARBA00012687"/>
    </source>
</evidence>
<keyword evidence="6" id="KW-0328">Glycosyltransferase</keyword>
<dbReference type="KEGG" id="uam:UABAM_02033"/>
<keyword evidence="4" id="KW-0444">Lipid biosynthesis</keyword>
<gene>
    <name evidence="11" type="ORF">UABAM_02033</name>
</gene>
<evidence type="ECO:0000256" key="10">
    <source>
        <dbReference type="NCBIfam" id="TIGR00215"/>
    </source>
</evidence>
<dbReference type="RefSeq" id="WP_151967872.1">
    <property type="nucleotide sequence ID" value="NZ_AP019860.1"/>
</dbReference>
<dbReference type="EMBL" id="AP019860">
    <property type="protein sequence ID" value="BBM83680.1"/>
    <property type="molecule type" value="Genomic_DNA"/>
</dbReference>
<evidence type="ECO:0000256" key="4">
    <source>
        <dbReference type="ARBA" id="ARBA00022516"/>
    </source>
</evidence>
<keyword evidence="5" id="KW-0441">Lipid A biosynthesis</keyword>
<dbReference type="GO" id="GO:0009245">
    <property type="term" value="P:lipid A biosynthetic process"/>
    <property type="evidence" value="ECO:0007669"/>
    <property type="project" value="UniProtKB-UniRule"/>
</dbReference>
<dbReference type="Pfam" id="PF02684">
    <property type="entry name" value="LpxB"/>
    <property type="match status" value="1"/>
</dbReference>
<dbReference type="PANTHER" id="PTHR30372">
    <property type="entry name" value="LIPID-A-DISACCHARIDE SYNTHASE"/>
    <property type="match status" value="1"/>
</dbReference>
<sequence>MSKHIFIVAGEASGDIYGAQLISYLREIDPQIEVSCLGGECMKEKNVHFLYNLVKEFSVMGFIPVILGIPKVMRFLEISLNWFDKKRPDLIVLIDYPGFNMYLSTHAYRRKIPCIYFITPQIWAWAPWRIKKIKKFMSKMLVIFPFEVPFYEKANVPVSYVGHPILDKLAKFKEDKEFRQKENIEKQEKILAVLPGSREREIRKNLNTMLWVAENLEGVDHVIIALGSEKYIDLVNEIASEYKSLPLRIVLRNTHNVLVNAHLALVTSGTATLETALLKGPLVIFYKLPKLHHFVFKHLPFITCDFIGLPNIISDREIVPEHVFKEEKDERILEDARNLWQEGEIRQQCIKDIEAMRAKMGTPGASKRAAKEIMDFLNQK</sequence>
<comment type="function">
    <text evidence="1">Condensation of UDP-2,3-diacylglucosamine and 2,3-diacylglucosamine-1-phosphate to form lipid A disaccharide, a precursor of lipid A, a phosphorylated glycolipid that anchors the lipopolysaccharide to the outer membrane of the cell.</text>
</comment>
<evidence type="ECO:0000313" key="12">
    <source>
        <dbReference type="Proteomes" id="UP000326354"/>
    </source>
</evidence>
<evidence type="ECO:0000256" key="1">
    <source>
        <dbReference type="ARBA" id="ARBA00002056"/>
    </source>
</evidence>
<evidence type="ECO:0000256" key="5">
    <source>
        <dbReference type="ARBA" id="ARBA00022556"/>
    </source>
</evidence>
<evidence type="ECO:0000256" key="3">
    <source>
        <dbReference type="ARBA" id="ARBA00020902"/>
    </source>
</evidence>
<dbReference type="EC" id="2.4.1.182" evidence="2 10"/>
<name>A0A5S9ILD8_UABAM</name>
<dbReference type="SUPFAM" id="SSF53756">
    <property type="entry name" value="UDP-Glycosyltransferase/glycogen phosphorylase"/>
    <property type="match status" value="1"/>
</dbReference>
<keyword evidence="12" id="KW-1185">Reference proteome</keyword>
<dbReference type="GO" id="GO:0016020">
    <property type="term" value="C:membrane"/>
    <property type="evidence" value="ECO:0007669"/>
    <property type="project" value="GOC"/>
</dbReference>